<feature type="domain" description="Gfo/Idh/MocA-like oxidoreductase N-terminal" evidence="3">
    <location>
        <begin position="5"/>
        <end position="122"/>
    </location>
</feature>
<dbReference type="Proteomes" id="UP000323317">
    <property type="component" value="Unassembled WGS sequence"/>
</dbReference>
<dbReference type="Pfam" id="PF01408">
    <property type="entry name" value="GFO_IDH_MocA"/>
    <property type="match status" value="1"/>
</dbReference>
<gene>
    <name evidence="5" type="ORF">FZC79_13275</name>
</gene>
<organism evidence="5 6">
    <name type="scientific">Rossellomorea vietnamensis</name>
    <dbReference type="NCBI Taxonomy" id="218284"/>
    <lineage>
        <taxon>Bacteria</taxon>
        <taxon>Bacillati</taxon>
        <taxon>Bacillota</taxon>
        <taxon>Bacilli</taxon>
        <taxon>Bacillales</taxon>
        <taxon>Bacillaceae</taxon>
        <taxon>Rossellomorea</taxon>
    </lineage>
</organism>
<dbReference type="PANTHER" id="PTHR22604">
    <property type="entry name" value="OXIDOREDUCTASES"/>
    <property type="match status" value="1"/>
</dbReference>
<evidence type="ECO:0000256" key="2">
    <source>
        <dbReference type="ARBA" id="ARBA00023002"/>
    </source>
</evidence>
<proteinExistence type="inferred from homology"/>
<evidence type="ECO:0000313" key="5">
    <source>
        <dbReference type="EMBL" id="TYR74820.1"/>
    </source>
</evidence>
<comment type="similarity">
    <text evidence="1">Belongs to the Gfo/Idh/MocA family.</text>
</comment>
<keyword evidence="2" id="KW-0560">Oxidoreductase</keyword>
<dbReference type="Gene3D" id="3.30.360.10">
    <property type="entry name" value="Dihydrodipicolinate Reductase, domain 2"/>
    <property type="match status" value="1"/>
</dbReference>
<dbReference type="PANTHER" id="PTHR22604:SF105">
    <property type="entry name" value="TRANS-1,2-DIHYDROBENZENE-1,2-DIOL DEHYDROGENASE"/>
    <property type="match status" value="1"/>
</dbReference>
<evidence type="ECO:0000256" key="1">
    <source>
        <dbReference type="ARBA" id="ARBA00010928"/>
    </source>
</evidence>
<comment type="caution">
    <text evidence="5">The sequence shown here is derived from an EMBL/GenBank/DDBJ whole genome shotgun (WGS) entry which is preliminary data.</text>
</comment>
<dbReference type="RefSeq" id="WP_148947276.1">
    <property type="nucleotide sequence ID" value="NZ_VTEH01000010.1"/>
</dbReference>
<dbReference type="InterPro" id="IPR050984">
    <property type="entry name" value="Gfo/Idh/MocA_domain"/>
</dbReference>
<protein>
    <submittedName>
        <fullName evidence="5">Gfo/Idh/MocA family oxidoreductase</fullName>
    </submittedName>
</protein>
<evidence type="ECO:0000259" key="3">
    <source>
        <dbReference type="Pfam" id="PF01408"/>
    </source>
</evidence>
<dbReference type="Pfam" id="PF22725">
    <property type="entry name" value="GFO_IDH_MocA_C3"/>
    <property type="match status" value="1"/>
</dbReference>
<dbReference type="GO" id="GO:0000166">
    <property type="term" value="F:nucleotide binding"/>
    <property type="evidence" value="ECO:0007669"/>
    <property type="project" value="InterPro"/>
</dbReference>
<name>A0A5D4KDI0_9BACI</name>
<sequence length="333" mass="37343">MSTVKWGIMSTANIARKAIIPALQNCGNAEVTAIASTSGKAEEAAKEFSIPKAYQSYEKLLDDPDIQAVYIPLPNTMHKEWVTKAAEKGKHVLCEKPAALNVEDVEEMAEACRSNNVLFMEAFMYQFHPQHNRVRELIAEGAIGEVRHMKSAFTFKLDFERNKQNIRLDKGLGGGSIWDVGCYCIHSTRYILGQEPVEAYVKADVHEEFGVDTKASGLLSFEKGVTASFECGFDQPMRDFYEVYGTNGTIKVPFAYRSDRFPDGEVSILISDEKGIEKKEVLEGNQYEIQTNHFSQCILNGEKPVYSPDDTKRNIKAIQACYESLEKNAPVRL</sequence>
<dbReference type="Gene3D" id="3.40.50.720">
    <property type="entry name" value="NAD(P)-binding Rossmann-like Domain"/>
    <property type="match status" value="1"/>
</dbReference>
<dbReference type="SUPFAM" id="SSF55347">
    <property type="entry name" value="Glyceraldehyde-3-phosphate dehydrogenase-like, C-terminal domain"/>
    <property type="match status" value="1"/>
</dbReference>
<dbReference type="InterPro" id="IPR055170">
    <property type="entry name" value="GFO_IDH_MocA-like_dom"/>
</dbReference>
<dbReference type="EMBL" id="VTEH01000010">
    <property type="protein sequence ID" value="TYR74820.1"/>
    <property type="molecule type" value="Genomic_DNA"/>
</dbReference>
<dbReference type="InterPro" id="IPR000683">
    <property type="entry name" value="Gfo/Idh/MocA-like_OxRdtase_N"/>
</dbReference>
<dbReference type="AlphaFoldDB" id="A0A5D4KDI0"/>
<reference evidence="5 6" key="1">
    <citation type="submission" date="2019-08" db="EMBL/GenBank/DDBJ databases">
        <title>Bacillus genomes from the desert of Cuatro Cienegas, Coahuila.</title>
        <authorList>
            <person name="Olmedo-Alvarez G."/>
        </authorList>
    </citation>
    <scope>NUCLEOTIDE SEQUENCE [LARGE SCALE GENOMIC DNA]</scope>
    <source>
        <strain evidence="5 6">CH40_1T</strain>
    </source>
</reference>
<dbReference type="GO" id="GO:0016491">
    <property type="term" value="F:oxidoreductase activity"/>
    <property type="evidence" value="ECO:0007669"/>
    <property type="project" value="UniProtKB-KW"/>
</dbReference>
<accession>A0A5D4KDI0</accession>
<dbReference type="SUPFAM" id="SSF51735">
    <property type="entry name" value="NAD(P)-binding Rossmann-fold domains"/>
    <property type="match status" value="1"/>
</dbReference>
<evidence type="ECO:0000259" key="4">
    <source>
        <dbReference type="Pfam" id="PF22725"/>
    </source>
</evidence>
<feature type="domain" description="GFO/IDH/MocA-like oxidoreductase" evidence="4">
    <location>
        <begin position="132"/>
        <end position="250"/>
    </location>
</feature>
<dbReference type="InterPro" id="IPR036291">
    <property type="entry name" value="NAD(P)-bd_dom_sf"/>
</dbReference>
<evidence type="ECO:0000313" key="6">
    <source>
        <dbReference type="Proteomes" id="UP000323317"/>
    </source>
</evidence>